<feature type="transmembrane region" description="Helical" evidence="1">
    <location>
        <begin position="252"/>
        <end position="277"/>
    </location>
</feature>
<reference evidence="2 3" key="1">
    <citation type="submission" date="2019-03" db="EMBL/GenBank/DDBJ databases">
        <title>Genomic Encyclopedia of Type Strains, Phase IV (KMG-IV): sequencing the most valuable type-strain genomes for metagenomic binning, comparative biology and taxonomic classification.</title>
        <authorList>
            <person name="Goeker M."/>
        </authorList>
    </citation>
    <scope>NUCLEOTIDE SEQUENCE [LARGE SCALE GENOMIC DNA]</scope>
    <source>
        <strain evidence="2 3">DSM 28867</strain>
    </source>
</reference>
<evidence type="ECO:0000256" key="1">
    <source>
        <dbReference type="SAM" id="Phobius"/>
    </source>
</evidence>
<dbReference type="EMBL" id="SODD01000037">
    <property type="protein sequence ID" value="TDW14615.1"/>
    <property type="molecule type" value="Genomic_DNA"/>
</dbReference>
<gene>
    <name evidence="2" type="ORF">EDD63_13714</name>
</gene>
<keyword evidence="3" id="KW-1185">Reference proteome</keyword>
<accession>A0A4R7ZCA8</accession>
<sequence>MSSKQIMFSGFSGGDLLVQVICLLVLIGLCLFVFKKYPLQVTIQNIVFAAMFVLLASVMNALSVMIPFFGVPSVKLSFVILVLIVAGSSLSPSWAYLVGLVFDLVGLLIVPTDQPFLGFTLSHVLVTLLPSLWYVKSQSMEPKLAFRIIYTVLLCLGVGAAVYIFQMDEIQVGQDIVAITTVMKLSIVLFISVAIVVLFVVLRYMQKNQKEDTAAAFAKWMMIAIVGEVLYSIILTPLWLDVMYHIPWFVSMFIRVVKACVMIPIDIVVGFSLVKLVHKVSFASKQK</sequence>
<dbReference type="InterPro" id="IPR030949">
    <property type="entry name" value="ECF_S_folate_fam"/>
</dbReference>
<feature type="transmembrane region" description="Helical" evidence="1">
    <location>
        <begin position="144"/>
        <end position="165"/>
    </location>
</feature>
<keyword evidence="1" id="KW-0472">Membrane</keyword>
<keyword evidence="1" id="KW-0812">Transmembrane</keyword>
<dbReference type="Gene3D" id="1.10.1760.20">
    <property type="match status" value="2"/>
</dbReference>
<evidence type="ECO:0000313" key="3">
    <source>
        <dbReference type="Proteomes" id="UP000294743"/>
    </source>
</evidence>
<dbReference type="Proteomes" id="UP000294743">
    <property type="component" value="Unassembled WGS sequence"/>
</dbReference>
<comment type="caution">
    <text evidence="2">The sequence shown here is derived from an EMBL/GenBank/DDBJ whole genome shotgun (WGS) entry which is preliminary data.</text>
</comment>
<protein>
    <submittedName>
        <fullName evidence="2">ECF transporter S component (Folate family)</fullName>
    </submittedName>
</protein>
<feature type="transmembrane region" description="Helical" evidence="1">
    <location>
        <begin position="185"/>
        <end position="205"/>
    </location>
</feature>
<organism evidence="2 3">
    <name type="scientific">Breznakia blatticola</name>
    <dbReference type="NCBI Taxonomy" id="1754012"/>
    <lineage>
        <taxon>Bacteria</taxon>
        <taxon>Bacillati</taxon>
        <taxon>Bacillota</taxon>
        <taxon>Erysipelotrichia</taxon>
        <taxon>Erysipelotrichales</taxon>
        <taxon>Erysipelotrichaceae</taxon>
        <taxon>Breznakia</taxon>
    </lineage>
</organism>
<evidence type="ECO:0000313" key="2">
    <source>
        <dbReference type="EMBL" id="TDW14615.1"/>
    </source>
</evidence>
<feature type="transmembrane region" description="Helical" evidence="1">
    <location>
        <begin position="16"/>
        <end position="34"/>
    </location>
</feature>
<name>A0A4R7ZCA8_9FIRM</name>
<feature type="transmembrane region" description="Helical" evidence="1">
    <location>
        <begin position="217"/>
        <end position="240"/>
    </location>
</feature>
<dbReference type="AlphaFoldDB" id="A0A4R7ZCA8"/>
<proteinExistence type="predicted"/>
<dbReference type="NCBIfam" id="TIGR04518">
    <property type="entry name" value="ECF_S_folT_fam"/>
    <property type="match status" value="1"/>
</dbReference>
<keyword evidence="1" id="KW-1133">Transmembrane helix</keyword>
<feature type="transmembrane region" description="Helical" evidence="1">
    <location>
        <begin position="116"/>
        <end position="135"/>
    </location>
</feature>